<reference evidence="2" key="2">
    <citation type="submission" date="2022-01" db="EMBL/GenBank/DDBJ databases">
        <authorList>
            <person name="Yamashiro T."/>
            <person name="Shiraishi A."/>
            <person name="Satake H."/>
            <person name="Nakayama K."/>
        </authorList>
    </citation>
    <scope>NUCLEOTIDE SEQUENCE</scope>
</reference>
<sequence>MMDDPNITMEEYIKLQAEKAQQRSQMFNWETATYGMIYCDNLNFCTDFEADFPAIVYNDALASNENVSSEPTINMALLPRDQRHFFLKFKRLEYTDADITDFEDRGLTDEMTVGLSDRMLMEHKDAQGQSLFTSRSWRRLLEVRGLLVHEHILEFFSTFRFGKAVLGLDTVGEFQFQLEPLEKGDISAYGRGFSSVGDFLWSQTPEKVTVTDLFYLRGIDVDSVNIAYLLARYLRRFASGRKREAIISGGQFLPVIDMAEMPDAVAGALEVTKGAPDVDEGAQAVPAPVQAPQPPPAAAPTRTMT</sequence>
<dbReference type="Proteomes" id="UP001151760">
    <property type="component" value="Unassembled WGS sequence"/>
</dbReference>
<feature type="region of interest" description="Disordered" evidence="1">
    <location>
        <begin position="279"/>
        <end position="305"/>
    </location>
</feature>
<gene>
    <name evidence="2" type="ORF">Tco_0819212</name>
</gene>
<name>A0ABQ5A6V2_9ASTR</name>
<accession>A0ABQ5A6V2</accession>
<feature type="compositionally biased region" description="Pro residues" evidence="1">
    <location>
        <begin position="289"/>
        <end position="298"/>
    </location>
</feature>
<proteinExistence type="predicted"/>
<keyword evidence="3" id="KW-1185">Reference proteome</keyword>
<dbReference type="EMBL" id="BQNB010012011">
    <property type="protein sequence ID" value="GJS98042.1"/>
    <property type="molecule type" value="Genomic_DNA"/>
</dbReference>
<evidence type="ECO:0000313" key="3">
    <source>
        <dbReference type="Proteomes" id="UP001151760"/>
    </source>
</evidence>
<evidence type="ECO:0000313" key="2">
    <source>
        <dbReference type="EMBL" id="GJS98042.1"/>
    </source>
</evidence>
<reference evidence="2" key="1">
    <citation type="journal article" date="2022" name="Int. J. Mol. Sci.">
        <title>Draft Genome of Tanacetum Coccineum: Genomic Comparison of Closely Related Tanacetum-Family Plants.</title>
        <authorList>
            <person name="Yamashiro T."/>
            <person name="Shiraishi A."/>
            <person name="Nakayama K."/>
            <person name="Satake H."/>
        </authorList>
    </citation>
    <scope>NUCLEOTIDE SEQUENCE</scope>
</reference>
<evidence type="ECO:0000256" key="1">
    <source>
        <dbReference type="SAM" id="MobiDB-lite"/>
    </source>
</evidence>
<comment type="caution">
    <text evidence="2">The sequence shown here is derived from an EMBL/GenBank/DDBJ whole genome shotgun (WGS) entry which is preliminary data.</text>
</comment>
<organism evidence="2 3">
    <name type="scientific">Tanacetum coccineum</name>
    <dbReference type="NCBI Taxonomy" id="301880"/>
    <lineage>
        <taxon>Eukaryota</taxon>
        <taxon>Viridiplantae</taxon>
        <taxon>Streptophyta</taxon>
        <taxon>Embryophyta</taxon>
        <taxon>Tracheophyta</taxon>
        <taxon>Spermatophyta</taxon>
        <taxon>Magnoliopsida</taxon>
        <taxon>eudicotyledons</taxon>
        <taxon>Gunneridae</taxon>
        <taxon>Pentapetalae</taxon>
        <taxon>asterids</taxon>
        <taxon>campanulids</taxon>
        <taxon>Asterales</taxon>
        <taxon>Asteraceae</taxon>
        <taxon>Asteroideae</taxon>
        <taxon>Anthemideae</taxon>
        <taxon>Anthemidinae</taxon>
        <taxon>Tanacetum</taxon>
    </lineage>
</organism>
<protein>
    <submittedName>
        <fullName evidence="2">Uncharacterized protein</fullName>
    </submittedName>
</protein>